<dbReference type="OrthoDB" id="77405at2759"/>
<reference evidence="9" key="1">
    <citation type="journal article" date="2021" name="Nat. Commun.">
        <title>Genetic determinants of endophytism in the Arabidopsis root mycobiome.</title>
        <authorList>
            <person name="Mesny F."/>
            <person name="Miyauchi S."/>
            <person name="Thiergart T."/>
            <person name="Pickel B."/>
            <person name="Atanasova L."/>
            <person name="Karlsson M."/>
            <person name="Huettel B."/>
            <person name="Barry K.W."/>
            <person name="Haridas S."/>
            <person name="Chen C."/>
            <person name="Bauer D."/>
            <person name="Andreopoulos W."/>
            <person name="Pangilinan J."/>
            <person name="LaButti K."/>
            <person name="Riley R."/>
            <person name="Lipzen A."/>
            <person name="Clum A."/>
            <person name="Drula E."/>
            <person name="Henrissat B."/>
            <person name="Kohler A."/>
            <person name="Grigoriev I.V."/>
            <person name="Martin F.M."/>
            <person name="Hacquard S."/>
        </authorList>
    </citation>
    <scope>NUCLEOTIDE SEQUENCE</scope>
    <source>
        <strain evidence="9">MPI-CAGE-CH-0230</strain>
    </source>
</reference>
<name>A0A9P9BIM0_9PEZI</name>
<sequence>MGLSASTARPAKAPPSNIPEGAEKATLAAGCFWGVEHIFRKHFKDAKDGGGLYDARVGYTGGDKSNPSYRQVCSGTTGHAEALQLIYNPSRITYRELIEFFYRIHDPTTKNAQGNDHGTQYRSAIFTHSAEQDRIAREVTQQVKDARWFMRRNRMGVVVPEDITTQIVPAGKWYDAEGMHQEYLTDNPYGYQCPTHFVRGMPPLPPVS</sequence>
<dbReference type="RefSeq" id="XP_046005457.1">
    <property type="nucleotide sequence ID" value="XM_046155817.1"/>
</dbReference>
<evidence type="ECO:0000256" key="3">
    <source>
        <dbReference type="ARBA" id="ARBA00023002"/>
    </source>
</evidence>
<gene>
    <name evidence="9" type="ORF">B0I36DRAFT_338788</name>
</gene>
<evidence type="ECO:0000259" key="8">
    <source>
        <dbReference type="Pfam" id="PF01625"/>
    </source>
</evidence>
<dbReference type="EMBL" id="JAGTJQ010000013">
    <property type="protein sequence ID" value="KAH7014490.1"/>
    <property type="molecule type" value="Genomic_DNA"/>
</dbReference>
<keyword evidence="3" id="KW-0560">Oxidoreductase</keyword>
<evidence type="ECO:0000256" key="6">
    <source>
        <dbReference type="ARBA" id="ARBA00048782"/>
    </source>
</evidence>
<keyword evidence="10" id="KW-1185">Reference proteome</keyword>
<dbReference type="FunFam" id="3.30.1060.10:FF:000006">
    <property type="entry name" value="Peptide methionine sulfoxide reductase"/>
    <property type="match status" value="1"/>
</dbReference>
<comment type="catalytic activity">
    <reaction evidence="6">
        <text>[thioredoxin]-disulfide + L-methionine + H2O = L-methionine (S)-S-oxide + [thioredoxin]-dithiol</text>
        <dbReference type="Rhea" id="RHEA:19993"/>
        <dbReference type="Rhea" id="RHEA-COMP:10698"/>
        <dbReference type="Rhea" id="RHEA-COMP:10700"/>
        <dbReference type="ChEBI" id="CHEBI:15377"/>
        <dbReference type="ChEBI" id="CHEBI:29950"/>
        <dbReference type="ChEBI" id="CHEBI:50058"/>
        <dbReference type="ChEBI" id="CHEBI:57844"/>
        <dbReference type="ChEBI" id="CHEBI:58772"/>
        <dbReference type="EC" id="1.8.4.11"/>
    </reaction>
</comment>
<dbReference type="HAMAP" id="MF_01401">
    <property type="entry name" value="MsrA"/>
    <property type="match status" value="1"/>
</dbReference>
<feature type="region of interest" description="Disordered" evidence="7">
    <location>
        <begin position="1"/>
        <end position="20"/>
    </location>
</feature>
<evidence type="ECO:0000256" key="7">
    <source>
        <dbReference type="SAM" id="MobiDB-lite"/>
    </source>
</evidence>
<evidence type="ECO:0000313" key="10">
    <source>
        <dbReference type="Proteomes" id="UP000756346"/>
    </source>
</evidence>
<dbReference type="GO" id="GO:0034599">
    <property type="term" value="P:cellular response to oxidative stress"/>
    <property type="evidence" value="ECO:0007669"/>
    <property type="project" value="UniProtKB-ARBA"/>
</dbReference>
<dbReference type="EC" id="1.8.4.11" evidence="2"/>
<feature type="domain" description="Peptide methionine sulphoxide reductase MsrA" evidence="8">
    <location>
        <begin position="24"/>
        <end position="193"/>
    </location>
</feature>
<evidence type="ECO:0000256" key="2">
    <source>
        <dbReference type="ARBA" id="ARBA00012502"/>
    </source>
</evidence>
<dbReference type="PANTHER" id="PTHR43774:SF1">
    <property type="entry name" value="PEPTIDE METHIONINE SULFOXIDE REDUCTASE MSRA 2"/>
    <property type="match status" value="1"/>
</dbReference>
<dbReference type="GeneID" id="70185363"/>
<dbReference type="Gene3D" id="3.30.1060.10">
    <property type="entry name" value="Peptide methionine sulphoxide reductase MsrA"/>
    <property type="match status" value="1"/>
</dbReference>
<evidence type="ECO:0000256" key="1">
    <source>
        <dbReference type="ARBA" id="ARBA00005591"/>
    </source>
</evidence>
<dbReference type="InterPro" id="IPR002569">
    <property type="entry name" value="Met_Sox_Rdtase_MsrA_dom"/>
</dbReference>
<proteinExistence type="inferred from homology"/>
<dbReference type="Proteomes" id="UP000756346">
    <property type="component" value="Unassembled WGS sequence"/>
</dbReference>
<dbReference type="SUPFAM" id="SSF55068">
    <property type="entry name" value="Peptide methionine sulfoxide reductase"/>
    <property type="match status" value="1"/>
</dbReference>
<dbReference type="NCBIfam" id="TIGR00401">
    <property type="entry name" value="msrA"/>
    <property type="match status" value="1"/>
</dbReference>
<dbReference type="InterPro" id="IPR036509">
    <property type="entry name" value="Met_Sox_Rdtase_MsrA_sf"/>
</dbReference>
<comment type="caution">
    <text evidence="9">The sequence shown here is derived from an EMBL/GenBank/DDBJ whole genome shotgun (WGS) entry which is preliminary data.</text>
</comment>
<evidence type="ECO:0000256" key="5">
    <source>
        <dbReference type="ARBA" id="ARBA00047806"/>
    </source>
</evidence>
<evidence type="ECO:0000256" key="4">
    <source>
        <dbReference type="ARBA" id="ARBA00030643"/>
    </source>
</evidence>
<comment type="catalytic activity">
    <reaction evidence="5">
        <text>L-methionyl-[protein] + [thioredoxin]-disulfide + H2O = L-methionyl-(S)-S-oxide-[protein] + [thioredoxin]-dithiol</text>
        <dbReference type="Rhea" id="RHEA:14217"/>
        <dbReference type="Rhea" id="RHEA-COMP:10698"/>
        <dbReference type="Rhea" id="RHEA-COMP:10700"/>
        <dbReference type="Rhea" id="RHEA-COMP:12313"/>
        <dbReference type="Rhea" id="RHEA-COMP:12315"/>
        <dbReference type="ChEBI" id="CHEBI:15377"/>
        <dbReference type="ChEBI" id="CHEBI:16044"/>
        <dbReference type="ChEBI" id="CHEBI:29950"/>
        <dbReference type="ChEBI" id="CHEBI:44120"/>
        <dbReference type="ChEBI" id="CHEBI:50058"/>
        <dbReference type="EC" id="1.8.4.11"/>
    </reaction>
</comment>
<dbReference type="PANTHER" id="PTHR43774">
    <property type="entry name" value="PEPTIDE METHIONINE SULFOXIDE REDUCTASE"/>
    <property type="match status" value="1"/>
</dbReference>
<protein>
    <recommendedName>
        <fullName evidence="2">peptide-methionine (S)-S-oxide reductase</fullName>
        <ecNumber evidence="2">1.8.4.11</ecNumber>
    </recommendedName>
    <alternativeName>
        <fullName evidence="4">Peptide-methionine (S)-S-oxide reductase</fullName>
    </alternativeName>
</protein>
<accession>A0A9P9BIM0</accession>
<comment type="similarity">
    <text evidence="1">Belongs to the MsrA Met sulfoxide reductase family.</text>
</comment>
<dbReference type="AlphaFoldDB" id="A0A9P9BIM0"/>
<dbReference type="Pfam" id="PF01625">
    <property type="entry name" value="PMSR"/>
    <property type="match status" value="1"/>
</dbReference>
<dbReference type="GO" id="GO:0008113">
    <property type="term" value="F:peptide-methionine (S)-S-oxide reductase activity"/>
    <property type="evidence" value="ECO:0007669"/>
    <property type="project" value="UniProtKB-EC"/>
</dbReference>
<organism evidence="9 10">
    <name type="scientific">Microdochium trichocladiopsis</name>
    <dbReference type="NCBI Taxonomy" id="1682393"/>
    <lineage>
        <taxon>Eukaryota</taxon>
        <taxon>Fungi</taxon>
        <taxon>Dikarya</taxon>
        <taxon>Ascomycota</taxon>
        <taxon>Pezizomycotina</taxon>
        <taxon>Sordariomycetes</taxon>
        <taxon>Xylariomycetidae</taxon>
        <taxon>Xylariales</taxon>
        <taxon>Microdochiaceae</taxon>
        <taxon>Microdochium</taxon>
    </lineage>
</organism>
<evidence type="ECO:0000313" key="9">
    <source>
        <dbReference type="EMBL" id="KAH7014490.1"/>
    </source>
</evidence>